<proteinExistence type="predicted"/>
<evidence type="ECO:0000259" key="4">
    <source>
        <dbReference type="Pfam" id="PF13362"/>
    </source>
</evidence>
<feature type="domain" description="Toprim" evidence="4">
    <location>
        <begin position="291"/>
        <end position="387"/>
    </location>
</feature>
<dbReference type="Pfam" id="PF13362">
    <property type="entry name" value="Toprim_3"/>
    <property type="match status" value="1"/>
</dbReference>
<name>A0ABN8XA34_9GAMM</name>
<feature type="domain" description="DUF927" evidence="2">
    <location>
        <begin position="421"/>
        <end position="705"/>
    </location>
</feature>
<accession>A0ABN8XA34</accession>
<organism evidence="5 6">
    <name type="scientific">Methylocaldum szegediense</name>
    <dbReference type="NCBI Taxonomy" id="73780"/>
    <lineage>
        <taxon>Bacteria</taxon>
        <taxon>Pseudomonadati</taxon>
        <taxon>Pseudomonadota</taxon>
        <taxon>Gammaproteobacteria</taxon>
        <taxon>Methylococcales</taxon>
        <taxon>Methylococcaceae</taxon>
        <taxon>Methylocaldum</taxon>
    </lineage>
</organism>
<dbReference type="Proteomes" id="UP001162030">
    <property type="component" value="Chromosome"/>
</dbReference>
<feature type="domain" description="Primase C-terminal 2" evidence="3">
    <location>
        <begin position="66"/>
        <end position="137"/>
    </location>
</feature>
<evidence type="ECO:0000313" key="6">
    <source>
        <dbReference type="Proteomes" id="UP001162030"/>
    </source>
</evidence>
<dbReference type="RefSeq" id="WP_317963398.1">
    <property type="nucleotide sequence ID" value="NZ_OX458333.1"/>
</dbReference>
<feature type="compositionally biased region" description="Polar residues" evidence="1">
    <location>
        <begin position="30"/>
        <end position="40"/>
    </location>
</feature>
<evidence type="ECO:0000313" key="5">
    <source>
        <dbReference type="EMBL" id="CAI8918852.1"/>
    </source>
</evidence>
<dbReference type="InterPro" id="IPR014819">
    <property type="entry name" value="PriCT_2"/>
</dbReference>
<feature type="region of interest" description="Disordered" evidence="1">
    <location>
        <begin position="1"/>
        <end position="59"/>
    </location>
</feature>
<evidence type="ECO:0000256" key="1">
    <source>
        <dbReference type="SAM" id="MobiDB-lite"/>
    </source>
</evidence>
<feature type="region of interest" description="Disordered" evidence="1">
    <location>
        <begin position="144"/>
        <end position="180"/>
    </location>
</feature>
<keyword evidence="6" id="KW-1185">Reference proteome</keyword>
<dbReference type="Pfam" id="PF06048">
    <property type="entry name" value="DUF927"/>
    <property type="match status" value="1"/>
</dbReference>
<dbReference type="InterPro" id="IPR009270">
    <property type="entry name" value="DUF927"/>
</dbReference>
<dbReference type="InterPro" id="IPR006171">
    <property type="entry name" value="TOPRIM_dom"/>
</dbReference>
<evidence type="ECO:0000259" key="2">
    <source>
        <dbReference type="Pfam" id="PF06048"/>
    </source>
</evidence>
<dbReference type="EMBL" id="OX458333">
    <property type="protein sequence ID" value="CAI8918852.1"/>
    <property type="molecule type" value="Genomic_DNA"/>
</dbReference>
<sequence>MAVTKPSLELTQPLPAGSAAEAFTADRGDTQSQSAGSSTAHFGEAAQGRPARSRKGTIPPTAANVRAALSYLSPDCDRDTWVSIGMAVKDALGDAGFELFDAWSRDGQSYRPADCRDTWKSIKPGGATTVATLWRLALDAGWRPDGEAHEETEAERQARERERARRAEREAADRAKKARAAERKTAELARIVVPAGENHPYLIRKGVKPTETLFEIPADRLATAIGYAPKSDDEPLAGRVLVAFVEHDGRRATAEFIDATGRKSALAGGPKSGGYWAAQPLPDGDGAGLVLLLGEGIATVLSAREATGYLAIAALSAANLPKVATALRARYPKARLIVLGDAGKAVKYAEQAAKSTGAALAVPGFTPEQASAFQRQHGKQPTDFNDLGALAGLEVVKQQIRQAERAGTGMPAAKSELPKGFKLTDKGLFFLEEGEDEATDKRKIFVCSPLFVTAETRSKDQTQWGRLLEWNDRDGHAHAWTIPMAMLEGEPSGVCSVLADGGLIVGVGSKSRNLLIRYIKECKPGARVRCVNRIGWHGPVYVLPTQTLGERQGERVLYQNGASGPGDFRQRGSVAEWRESVAKLSAGNSRLMTAIGFAFAAPLLQFVPGEESGGAHFRGDSSCGKSTLLWAAASVYGQPSGDDSFRKEWRATGNGLEGLATSRNDSLLILDEMGQVDGREAGNIAYMLANGQPKLRMADNTGLRKAPSWRLLFLSSGEISLADHMAAAGKTIKAGQENRLADIPAAPFTGFGVFDRLNGYPSGAELSVAIREAAAKYHGAVGIAFIERVAEIQETLPDRLKTAIARFVADVVPRGASGQVDRVAKRFGLVAAAIELAGEFGLTGWDPGEGTWAVKACFADWLHQRGGAGDHEVTAILSQVRAFFEANGESRFSDWEAAERVANSVEDERRVVANRVGFRRRSQTEGYTYYVLPEAFKREVCAGLNPDRAAQVLKEHGWLEPDKQGKSSQNQRLPGFGRQTRCYVFTPKMWEMP</sequence>
<dbReference type="Pfam" id="PF08707">
    <property type="entry name" value="PriCT_2"/>
    <property type="match status" value="1"/>
</dbReference>
<dbReference type="InterPro" id="IPR034154">
    <property type="entry name" value="TOPRIM_DnaG/twinkle"/>
</dbReference>
<evidence type="ECO:0000259" key="3">
    <source>
        <dbReference type="Pfam" id="PF08707"/>
    </source>
</evidence>
<dbReference type="CDD" id="cd01029">
    <property type="entry name" value="TOPRIM_primases"/>
    <property type="match status" value="1"/>
</dbReference>
<gene>
    <name evidence="5" type="ORF">MSZNOR_3799</name>
</gene>
<reference evidence="5 6" key="1">
    <citation type="submission" date="2023-03" db="EMBL/GenBank/DDBJ databases">
        <authorList>
            <person name="Pearce D."/>
        </authorList>
    </citation>
    <scope>NUCLEOTIDE SEQUENCE [LARGE SCALE GENOMIC DNA]</scope>
    <source>
        <strain evidence="5">Msz</strain>
    </source>
</reference>
<protein>
    <submittedName>
        <fullName evidence="5">DNA primase/helicase</fullName>
    </submittedName>
</protein>